<keyword evidence="2" id="KW-1185">Reference proteome</keyword>
<organism evidence="1 2">
    <name type="scientific">Asanoa iriomotensis</name>
    <dbReference type="NCBI Taxonomy" id="234613"/>
    <lineage>
        <taxon>Bacteria</taxon>
        <taxon>Bacillati</taxon>
        <taxon>Actinomycetota</taxon>
        <taxon>Actinomycetes</taxon>
        <taxon>Micromonosporales</taxon>
        <taxon>Micromonosporaceae</taxon>
        <taxon>Asanoa</taxon>
    </lineage>
</organism>
<comment type="caution">
    <text evidence="1">The sequence shown here is derived from an EMBL/GenBank/DDBJ whole genome shotgun (WGS) entry which is preliminary data.</text>
</comment>
<sequence>MSVYGFRHDGDVADPEGFLRFEYRRRDGLHCYVVRADEAGLPGPAWSGLWEQDYSEDRALNPWWRHGINNSDGEALAVWRALAWALTAGMTRFATPAYYRDEAAGLLGVDRETVRLVRWEYEVDLEQPDWLTADVGFVPARACVPLRPPPDPWERDHAGFAGLFELAGFQHLTDLDLAISGDATSELTLFALRGPDRADSLAAALNQNHRPRLADILQAGDIFVDLAVVRDLGAGPASYFTVKTPEATDDVDRLADHFSRSFRRYIERVRQIRTFDEFHTAIDSLLASPHTTG</sequence>
<protein>
    <submittedName>
        <fullName evidence="1">Uncharacterized protein</fullName>
    </submittedName>
</protein>
<dbReference type="EMBL" id="BONC01000032">
    <property type="protein sequence ID" value="GIF58371.1"/>
    <property type="molecule type" value="Genomic_DNA"/>
</dbReference>
<reference evidence="1 2" key="1">
    <citation type="submission" date="2021-01" db="EMBL/GenBank/DDBJ databases">
        <title>Whole genome shotgun sequence of Asanoa iriomotensis NBRC 100142.</title>
        <authorList>
            <person name="Komaki H."/>
            <person name="Tamura T."/>
        </authorList>
    </citation>
    <scope>NUCLEOTIDE SEQUENCE [LARGE SCALE GENOMIC DNA]</scope>
    <source>
        <strain evidence="1 2">NBRC 100142</strain>
    </source>
</reference>
<evidence type="ECO:0000313" key="2">
    <source>
        <dbReference type="Proteomes" id="UP000624325"/>
    </source>
</evidence>
<gene>
    <name evidence="1" type="ORF">Air01nite_44660</name>
</gene>
<name>A0ABQ4C6G8_9ACTN</name>
<proteinExistence type="predicted"/>
<dbReference type="Proteomes" id="UP000624325">
    <property type="component" value="Unassembled WGS sequence"/>
</dbReference>
<accession>A0ABQ4C6G8</accession>
<evidence type="ECO:0000313" key="1">
    <source>
        <dbReference type="EMBL" id="GIF58371.1"/>
    </source>
</evidence>